<evidence type="ECO:0000256" key="4">
    <source>
        <dbReference type="HAMAP-Rule" id="MF_03017"/>
    </source>
</evidence>
<comment type="pathway">
    <text evidence="4 5">Cofactor biosynthesis; NAD(+) biosynthesis; quinolinate from L-kynurenine: step 2/3.</text>
</comment>
<dbReference type="PANTHER" id="PTHR14084:SF0">
    <property type="entry name" value="KYNURENINASE"/>
    <property type="match status" value="1"/>
</dbReference>
<feature type="binding site" evidence="4">
    <location>
        <position position="319"/>
    </location>
    <ligand>
        <name>pyridoxal 5'-phosphate</name>
        <dbReference type="ChEBI" id="CHEBI:597326"/>
    </ligand>
</feature>
<comment type="caution">
    <text evidence="6">The sequence shown here is derived from an EMBL/GenBank/DDBJ whole genome shotgun (WGS) entry which is preliminary data.</text>
</comment>
<feature type="binding site" evidence="4">
    <location>
        <position position="139"/>
    </location>
    <ligand>
        <name>pyridoxal 5'-phosphate</name>
        <dbReference type="ChEBI" id="CHEBI:597326"/>
    </ligand>
</feature>
<reference evidence="6 7" key="1">
    <citation type="submission" date="2013-03" db="EMBL/GenBank/DDBJ databases">
        <title>The Genome Sequence of Cladophialophora yegresii CBS 114405.</title>
        <authorList>
            <consortium name="The Broad Institute Genomics Platform"/>
            <person name="Cuomo C."/>
            <person name="de Hoog S."/>
            <person name="Gorbushina A."/>
            <person name="Walker B."/>
            <person name="Young S.K."/>
            <person name="Zeng Q."/>
            <person name="Gargeya S."/>
            <person name="Fitzgerald M."/>
            <person name="Haas B."/>
            <person name="Abouelleil A."/>
            <person name="Allen A.W."/>
            <person name="Alvarado L."/>
            <person name="Arachchi H.M."/>
            <person name="Berlin A.M."/>
            <person name="Chapman S.B."/>
            <person name="Gainer-Dewar J."/>
            <person name="Goldberg J."/>
            <person name="Griggs A."/>
            <person name="Gujja S."/>
            <person name="Hansen M."/>
            <person name="Howarth C."/>
            <person name="Imamovic A."/>
            <person name="Ireland A."/>
            <person name="Larimer J."/>
            <person name="McCowan C."/>
            <person name="Murphy C."/>
            <person name="Pearson M."/>
            <person name="Poon T.W."/>
            <person name="Priest M."/>
            <person name="Roberts A."/>
            <person name="Saif S."/>
            <person name="Shea T."/>
            <person name="Sisk P."/>
            <person name="Sykes S."/>
            <person name="Wortman J."/>
            <person name="Nusbaum C."/>
            <person name="Birren B."/>
        </authorList>
    </citation>
    <scope>NUCLEOTIDE SEQUENCE [LARGE SCALE GENOMIC DNA]</scope>
    <source>
        <strain evidence="6 7">CBS 114405</strain>
    </source>
</reference>
<dbReference type="Proteomes" id="UP000019473">
    <property type="component" value="Unassembled WGS sequence"/>
</dbReference>
<dbReference type="UniPathway" id="UPA00253">
    <property type="reaction ID" value="UER00329"/>
</dbReference>
<dbReference type="UniPathway" id="UPA00334">
    <property type="reaction ID" value="UER00455"/>
</dbReference>
<feature type="modified residue" description="N6-(pyridoxal phosphate)lysine" evidence="4">
    <location>
        <position position="281"/>
    </location>
</feature>
<feature type="binding site" evidence="4">
    <location>
        <position position="280"/>
    </location>
    <ligand>
        <name>pyridoxal 5'-phosphate</name>
        <dbReference type="ChEBI" id="CHEBI:597326"/>
    </ligand>
</feature>
<feature type="binding site" evidence="4">
    <location>
        <begin position="169"/>
        <end position="172"/>
    </location>
    <ligand>
        <name>pyridoxal 5'-phosphate</name>
        <dbReference type="ChEBI" id="CHEBI:597326"/>
    </ligand>
</feature>
<evidence type="ECO:0000313" key="6">
    <source>
        <dbReference type="EMBL" id="EXJ58068.1"/>
    </source>
</evidence>
<keyword evidence="1 4" id="KW-0662">Pyridine nucleotide biosynthesis</keyword>
<comment type="catalytic activity">
    <reaction evidence="4 5">
        <text>L-kynurenine + H2O = anthranilate + L-alanine + H(+)</text>
        <dbReference type="Rhea" id="RHEA:16813"/>
        <dbReference type="ChEBI" id="CHEBI:15377"/>
        <dbReference type="ChEBI" id="CHEBI:15378"/>
        <dbReference type="ChEBI" id="CHEBI:16567"/>
        <dbReference type="ChEBI" id="CHEBI:57959"/>
        <dbReference type="ChEBI" id="CHEBI:57972"/>
        <dbReference type="EC" id="3.7.1.3"/>
    </reaction>
</comment>
<dbReference type="HAMAP" id="MF_01970">
    <property type="entry name" value="Kynureninase"/>
    <property type="match status" value="1"/>
</dbReference>
<keyword evidence="7" id="KW-1185">Reference proteome</keyword>
<dbReference type="GO" id="GO:0019441">
    <property type="term" value="P:L-tryptophan catabolic process to kynurenine"/>
    <property type="evidence" value="ECO:0007669"/>
    <property type="project" value="TreeGrafter"/>
</dbReference>
<dbReference type="EMBL" id="AMGW01000004">
    <property type="protein sequence ID" value="EXJ58068.1"/>
    <property type="molecule type" value="Genomic_DNA"/>
</dbReference>
<accession>W9VR88</accession>
<dbReference type="OrthoDB" id="5978656at2759"/>
<dbReference type="GO" id="GO:0043420">
    <property type="term" value="P:anthranilate metabolic process"/>
    <property type="evidence" value="ECO:0007669"/>
    <property type="project" value="UniProtKB-UniRule"/>
</dbReference>
<sequence>MSQGTAATGSADDTLDPFSEAYALSLDGDDPLSHFRAEFHIPTLSDLRRSTLSQSPEETPSKPCTYLCGNSLGLQPIRTASLVTSFLTQWRTKGVLGHFVEHSDSPLQPFLHVDDHAAKLIAPVVGAMQDEVAVMGTLTGNLHLLMSSFYRPSQKGTGRWKIMLEGKAFPSDHYAVESQIFHHGLDPAEAMILLEPFDEQHPILPTQQILEAIDKHASELALILLPGIQFYTGQYFDMQTITKHAHAKGVMIGWDLAHAVGNVDLQLHDWDVDFACWCSYKYLNSGPGAMAGIFVNEKYGKVDMDKETGQRYWPRLSGWWGDDKSSRFQMTNKFVPRPGAAGYQLSNPSALDITAVIASLQIFNETSMATLRAKSHRLTAYLEQLLAVMSLISPGKFDIITPRSPSERGAQLSIRLAPGLLDHVLEHLESNGVVVDERKPDVLRVAPTPLYNSFADVLHFCQVLEAALTTEASSGQRLASVPLGLESV</sequence>
<gene>
    <name evidence="4" type="primary">BNA5</name>
    <name evidence="6" type="ORF">A1O7_05492</name>
</gene>
<dbReference type="InterPro" id="IPR015421">
    <property type="entry name" value="PyrdxlP-dep_Trfase_major"/>
</dbReference>
<evidence type="ECO:0000313" key="7">
    <source>
        <dbReference type="Proteomes" id="UP000019473"/>
    </source>
</evidence>
<dbReference type="InterPro" id="IPR015422">
    <property type="entry name" value="PyrdxlP-dep_Trfase_small"/>
</dbReference>
<evidence type="ECO:0000256" key="1">
    <source>
        <dbReference type="ARBA" id="ARBA00022642"/>
    </source>
</evidence>
<dbReference type="EC" id="3.7.1.3" evidence="4 5"/>
<name>W9VR88_9EURO</name>
<dbReference type="Gene3D" id="3.40.640.10">
    <property type="entry name" value="Type I PLP-dependent aspartate aminotransferase-like (Major domain)"/>
    <property type="match status" value="1"/>
</dbReference>
<dbReference type="HOGENOM" id="CLU_003433_4_0_1"/>
<comment type="subcellular location">
    <subcellularLocation>
        <location evidence="4 5">Cytoplasm</location>
    </subcellularLocation>
</comment>
<dbReference type="AlphaFoldDB" id="W9VR88"/>
<feature type="binding site" evidence="4">
    <location>
        <position position="138"/>
    </location>
    <ligand>
        <name>pyridoxal 5'-phosphate</name>
        <dbReference type="ChEBI" id="CHEBI:597326"/>
    </ligand>
</feature>
<evidence type="ECO:0000256" key="3">
    <source>
        <dbReference type="ARBA" id="ARBA00022898"/>
    </source>
</evidence>
<dbReference type="GO" id="GO:0034354">
    <property type="term" value="P:'de novo' NAD+ biosynthetic process from L-tryptophan"/>
    <property type="evidence" value="ECO:0007669"/>
    <property type="project" value="UniProtKB-UniRule"/>
</dbReference>
<feature type="binding site" evidence="4">
    <location>
        <position position="258"/>
    </location>
    <ligand>
        <name>pyridoxal 5'-phosphate</name>
        <dbReference type="ChEBI" id="CHEBI:597326"/>
    </ligand>
</feature>
<keyword evidence="2 4" id="KW-0378">Hydrolase</keyword>
<dbReference type="InterPro" id="IPR015424">
    <property type="entry name" value="PyrdxlP-dep_Trfase"/>
</dbReference>
<dbReference type="GO" id="GO:0097053">
    <property type="term" value="P:L-kynurenine catabolic process"/>
    <property type="evidence" value="ECO:0007669"/>
    <property type="project" value="UniProtKB-UniRule"/>
</dbReference>
<dbReference type="SUPFAM" id="SSF53383">
    <property type="entry name" value="PLP-dependent transferases"/>
    <property type="match status" value="1"/>
</dbReference>
<comment type="caution">
    <text evidence="4">Lacks conserved residue(s) required for the propagation of feature annotation.</text>
</comment>
<dbReference type="Gene3D" id="3.90.1150.10">
    <property type="entry name" value="Aspartate Aminotransferase, domain 1"/>
    <property type="match status" value="1"/>
</dbReference>
<dbReference type="GO" id="GO:0030170">
    <property type="term" value="F:pyridoxal phosphate binding"/>
    <property type="evidence" value="ECO:0007669"/>
    <property type="project" value="UniProtKB-UniRule"/>
</dbReference>
<evidence type="ECO:0000256" key="5">
    <source>
        <dbReference type="PIRNR" id="PIRNR038800"/>
    </source>
</evidence>
<keyword evidence="3 4" id="KW-0663">Pyridoxal phosphate</keyword>
<keyword evidence="4 5" id="KW-0963">Cytoplasm</keyword>
<comment type="similarity">
    <text evidence="4 5">Belongs to the kynureninase family.</text>
</comment>
<protein>
    <recommendedName>
        <fullName evidence="4 5">Kynureninase</fullName>
        <ecNumber evidence="4 5">3.7.1.3</ecNumber>
    </recommendedName>
    <alternativeName>
        <fullName evidence="4">Biosynthesis of nicotinic acid protein 5</fullName>
    </alternativeName>
    <alternativeName>
        <fullName evidence="4">L-kynurenine hydrolase</fullName>
    </alternativeName>
</protein>
<comment type="function">
    <text evidence="4 5">Catalyzes the cleavage of L-kynurenine (L-Kyn) and L-3-hydroxykynurenine (L-3OHKyn) into anthranilic acid (AA) and 3-hydroxyanthranilic acid (3-OHAA), respectively.</text>
</comment>
<dbReference type="GeneID" id="19180076"/>
<dbReference type="eggNOG" id="KOG3846">
    <property type="taxonomic scope" value="Eukaryota"/>
</dbReference>
<dbReference type="GO" id="GO:0030429">
    <property type="term" value="F:kynureninase activity"/>
    <property type="evidence" value="ECO:0007669"/>
    <property type="project" value="UniProtKB-UniRule"/>
</dbReference>
<evidence type="ECO:0000256" key="2">
    <source>
        <dbReference type="ARBA" id="ARBA00022801"/>
    </source>
</evidence>
<proteinExistence type="inferred from homology"/>
<dbReference type="PANTHER" id="PTHR14084">
    <property type="entry name" value="KYNURENINASE"/>
    <property type="match status" value="1"/>
</dbReference>
<organism evidence="6 7">
    <name type="scientific">Cladophialophora yegresii CBS 114405</name>
    <dbReference type="NCBI Taxonomy" id="1182544"/>
    <lineage>
        <taxon>Eukaryota</taxon>
        <taxon>Fungi</taxon>
        <taxon>Dikarya</taxon>
        <taxon>Ascomycota</taxon>
        <taxon>Pezizomycotina</taxon>
        <taxon>Eurotiomycetes</taxon>
        <taxon>Chaetothyriomycetidae</taxon>
        <taxon>Chaetothyriales</taxon>
        <taxon>Herpotrichiellaceae</taxon>
        <taxon>Cladophialophora</taxon>
    </lineage>
</organism>
<dbReference type="InterPro" id="IPR010111">
    <property type="entry name" value="Kynureninase"/>
</dbReference>
<comment type="catalytic activity">
    <reaction evidence="5">
        <text>3-hydroxy-L-kynurenine + H2O = 3-hydroxyanthranilate + L-alanine + H(+)</text>
        <dbReference type="Rhea" id="RHEA:25143"/>
        <dbReference type="ChEBI" id="CHEBI:15377"/>
        <dbReference type="ChEBI" id="CHEBI:15378"/>
        <dbReference type="ChEBI" id="CHEBI:36559"/>
        <dbReference type="ChEBI" id="CHEBI:57972"/>
        <dbReference type="ChEBI" id="CHEBI:58125"/>
        <dbReference type="EC" id="3.7.1.3"/>
    </reaction>
</comment>
<feature type="binding site" evidence="4">
    <location>
        <position position="347"/>
    </location>
    <ligand>
        <name>pyridoxal 5'-phosphate</name>
        <dbReference type="ChEBI" id="CHEBI:597326"/>
    </ligand>
</feature>
<dbReference type="PIRSF" id="PIRSF038800">
    <property type="entry name" value="KYNU"/>
    <property type="match status" value="1"/>
</dbReference>
<dbReference type="Pfam" id="PF22580">
    <property type="entry name" value="KYNU_C"/>
    <property type="match status" value="1"/>
</dbReference>
<comment type="cofactor">
    <cofactor evidence="4 5">
        <name>pyridoxal 5'-phosphate</name>
        <dbReference type="ChEBI" id="CHEBI:597326"/>
    </cofactor>
</comment>
<dbReference type="FunFam" id="3.40.640.10:FF:000031">
    <property type="entry name" value="Kynureninase"/>
    <property type="match status" value="1"/>
</dbReference>
<dbReference type="VEuPathDB" id="FungiDB:A1O7_05492"/>
<feature type="binding site" evidence="4">
    <location>
        <position position="255"/>
    </location>
    <ligand>
        <name>pyridoxal 5'-phosphate</name>
        <dbReference type="ChEBI" id="CHEBI:597326"/>
    </ligand>
</feature>
<dbReference type="GO" id="GO:0019805">
    <property type="term" value="P:quinolinate biosynthetic process"/>
    <property type="evidence" value="ECO:0007669"/>
    <property type="project" value="UniProtKB-UniRule"/>
</dbReference>
<dbReference type="STRING" id="1182544.W9VR88"/>
<comment type="subunit">
    <text evidence="4 5">Homodimer.</text>
</comment>
<dbReference type="GO" id="GO:0005737">
    <property type="term" value="C:cytoplasm"/>
    <property type="evidence" value="ECO:0007669"/>
    <property type="project" value="UniProtKB-SubCell"/>
</dbReference>
<dbReference type="RefSeq" id="XP_007757691.1">
    <property type="nucleotide sequence ID" value="XM_007759501.1"/>
</dbReference>
<dbReference type="NCBIfam" id="TIGR01814">
    <property type="entry name" value="kynureninase"/>
    <property type="match status" value="1"/>
</dbReference>
<comment type="pathway">
    <text evidence="4 5">Amino-acid degradation; L-kynurenine degradation; L-alanine and anthranilate from L-kynurenine: step 1/1.</text>
</comment>